<evidence type="ECO:0000313" key="3">
    <source>
        <dbReference type="EMBL" id="MBB4909853.1"/>
    </source>
</evidence>
<sequence length="440" mass="50493">MFGTKTKQITDLRQHAAGLQTQLQQAHGQLQQAHAHLAQIGAMEHWQVRQEIDQMRAEMTRLSSAHAAEKQRYAAEIRHQQDVLAEKISEVRAQVAQAQQELVPFTDEMVFQQAGVFRYHHPLENAEAYRVSLEQITSEMKQLISAKQAVDANYAFTFNNSQAQGRKMVNDWCKMMLRAYNSEAENCLRVMKAGSVDTAKKRLDRIGVAIEKLGGMLSIRISSRYRRLRMMELELTADYLLKKQEEKEAERAERERLREEAKAQAEFRREIEKLEKERKHLMNVRQALLDKGDEAAAAKMAAELENVEAGLQGLHDREANIRAGYVYVISNLGAFGPNMVKVGMTRRLNPMERVLELGDASVPFRYDTHIMFYSPDAVSLENALHHELSAQRVNKVNMRREFFYTTPTQVHELLKKHAGQVLEYLVDSEALEFRQSTIPA</sequence>
<dbReference type="InterPro" id="IPR018306">
    <property type="entry name" value="Phage_T5_Orf172_DNA-bd"/>
</dbReference>
<name>A0A7W7VGY7_9PSEU</name>
<comment type="caution">
    <text evidence="3">The sequence shown here is derived from an EMBL/GenBank/DDBJ whole genome shotgun (WGS) entry which is preliminary data.</text>
</comment>
<dbReference type="Pfam" id="PF13455">
    <property type="entry name" value="MUG113"/>
    <property type="match status" value="1"/>
</dbReference>
<dbReference type="AlphaFoldDB" id="A0A7W7VGY7"/>
<evidence type="ECO:0000313" key="4">
    <source>
        <dbReference type="Proteomes" id="UP000520767"/>
    </source>
</evidence>
<accession>A0A7W7VGY7</accession>
<dbReference type="InterPro" id="IPR025280">
    <property type="entry name" value="SNIPE"/>
</dbReference>
<feature type="coiled-coil region" evidence="1">
    <location>
        <begin position="52"/>
        <end position="101"/>
    </location>
</feature>
<protein>
    <submittedName>
        <fullName evidence="3">Multidrug efflux pump subunit AcrA (Membrane-fusion protein)</fullName>
    </submittedName>
</protein>
<evidence type="ECO:0000259" key="2">
    <source>
        <dbReference type="SMART" id="SM00974"/>
    </source>
</evidence>
<keyword evidence="4" id="KW-1185">Reference proteome</keyword>
<dbReference type="SMART" id="SM00974">
    <property type="entry name" value="T5orf172"/>
    <property type="match status" value="1"/>
</dbReference>
<dbReference type="EMBL" id="JACHJQ010000006">
    <property type="protein sequence ID" value="MBB4909853.1"/>
    <property type="molecule type" value="Genomic_DNA"/>
</dbReference>
<dbReference type="RefSeq" id="WP_184813909.1">
    <property type="nucleotide sequence ID" value="NZ_JACHJQ010000006.1"/>
</dbReference>
<dbReference type="Pfam" id="PF13250">
    <property type="entry name" value="SNIPE"/>
    <property type="match status" value="1"/>
</dbReference>
<reference evidence="3 4" key="1">
    <citation type="submission" date="2020-08" db="EMBL/GenBank/DDBJ databases">
        <title>Genomic Encyclopedia of Type Strains, Phase III (KMG-III): the genomes of soil and plant-associated and newly described type strains.</title>
        <authorList>
            <person name="Whitman W."/>
        </authorList>
    </citation>
    <scope>NUCLEOTIDE SEQUENCE [LARGE SCALE GENOMIC DNA]</scope>
    <source>
        <strain evidence="3 4">CECT 8960</strain>
    </source>
</reference>
<proteinExistence type="predicted"/>
<organism evidence="3 4">
    <name type="scientific">Actinophytocola algeriensis</name>
    <dbReference type="NCBI Taxonomy" id="1768010"/>
    <lineage>
        <taxon>Bacteria</taxon>
        <taxon>Bacillati</taxon>
        <taxon>Actinomycetota</taxon>
        <taxon>Actinomycetes</taxon>
        <taxon>Pseudonocardiales</taxon>
        <taxon>Pseudonocardiaceae</taxon>
    </lineage>
</organism>
<keyword evidence="1" id="KW-0175">Coiled coil</keyword>
<feature type="domain" description="Bacteriophage T5 Orf172 DNA-binding" evidence="2">
    <location>
        <begin position="334"/>
        <end position="417"/>
    </location>
</feature>
<gene>
    <name evidence="3" type="ORF">FHR82_006111</name>
</gene>
<dbReference type="Proteomes" id="UP000520767">
    <property type="component" value="Unassembled WGS sequence"/>
</dbReference>
<evidence type="ECO:0000256" key="1">
    <source>
        <dbReference type="SAM" id="Coils"/>
    </source>
</evidence>
<feature type="coiled-coil region" evidence="1">
    <location>
        <begin position="240"/>
        <end position="291"/>
    </location>
</feature>